<dbReference type="RefSeq" id="XP_032804007.1">
    <property type="nucleotide sequence ID" value="XM_032948116.1"/>
</dbReference>
<protein>
    <submittedName>
        <fullName evidence="6">Protein FAM161A isoform X1</fullName>
    </submittedName>
</protein>
<feature type="region of interest" description="Disordered" evidence="4">
    <location>
        <begin position="193"/>
        <end position="233"/>
    </location>
</feature>
<proteinExistence type="inferred from homology"/>
<reference evidence="6" key="1">
    <citation type="submission" date="2025-08" db="UniProtKB">
        <authorList>
            <consortium name="RefSeq"/>
        </authorList>
    </citation>
    <scope>IDENTIFICATION</scope>
    <source>
        <tissue evidence="6">Sperm</tissue>
    </source>
</reference>
<feature type="compositionally biased region" description="Low complexity" evidence="4">
    <location>
        <begin position="213"/>
        <end position="222"/>
    </location>
</feature>
<feature type="compositionally biased region" description="Basic and acidic residues" evidence="4">
    <location>
        <begin position="528"/>
        <end position="537"/>
    </location>
</feature>
<dbReference type="PANTHER" id="PTHR21501:SF1">
    <property type="entry name" value="PROTEIN FAM-161"/>
    <property type="match status" value="1"/>
</dbReference>
<comment type="similarity">
    <text evidence="1">Belongs to the FAM161 family.</text>
</comment>
<dbReference type="PANTHER" id="PTHR21501">
    <property type="entry name" value="PROTEIN FAM-161"/>
    <property type="match status" value="1"/>
</dbReference>
<dbReference type="InterPro" id="IPR019579">
    <property type="entry name" value="FAM161A/B"/>
</dbReference>
<name>A0AAJ7WNI8_PETMA</name>
<evidence type="ECO:0000313" key="6">
    <source>
        <dbReference type="RefSeq" id="XP_032804007.1"/>
    </source>
</evidence>
<evidence type="ECO:0000313" key="5">
    <source>
        <dbReference type="Proteomes" id="UP001318040"/>
    </source>
</evidence>
<dbReference type="AlphaFoldDB" id="A0AAJ7WNI8"/>
<feature type="compositionally biased region" description="Basic and acidic residues" evidence="4">
    <location>
        <begin position="647"/>
        <end position="660"/>
    </location>
</feature>
<feature type="region of interest" description="Disordered" evidence="4">
    <location>
        <begin position="572"/>
        <end position="689"/>
    </location>
</feature>
<dbReference type="Pfam" id="PF10595">
    <property type="entry name" value="FAM161A_B"/>
    <property type="match status" value="1"/>
</dbReference>
<dbReference type="KEGG" id="pmrn:116939561"/>
<feature type="compositionally biased region" description="Polar residues" evidence="4">
    <location>
        <begin position="516"/>
        <end position="527"/>
    </location>
</feature>
<feature type="coiled-coil region" evidence="3">
    <location>
        <begin position="357"/>
        <end position="384"/>
    </location>
</feature>
<feature type="compositionally biased region" description="Low complexity" evidence="4">
    <location>
        <begin position="583"/>
        <end position="595"/>
    </location>
</feature>
<feature type="compositionally biased region" description="Basic and acidic residues" evidence="4">
    <location>
        <begin position="54"/>
        <end position="63"/>
    </location>
</feature>
<organism evidence="5 6">
    <name type="scientific">Petromyzon marinus</name>
    <name type="common">Sea lamprey</name>
    <dbReference type="NCBI Taxonomy" id="7757"/>
    <lineage>
        <taxon>Eukaryota</taxon>
        <taxon>Metazoa</taxon>
        <taxon>Chordata</taxon>
        <taxon>Craniata</taxon>
        <taxon>Vertebrata</taxon>
        <taxon>Cyclostomata</taxon>
        <taxon>Hyperoartia</taxon>
        <taxon>Petromyzontiformes</taxon>
        <taxon>Petromyzontidae</taxon>
        <taxon>Petromyzon</taxon>
    </lineage>
</organism>
<feature type="region of interest" description="Disordered" evidence="4">
    <location>
        <begin position="401"/>
        <end position="448"/>
    </location>
</feature>
<evidence type="ECO:0000256" key="4">
    <source>
        <dbReference type="SAM" id="MobiDB-lite"/>
    </source>
</evidence>
<gene>
    <name evidence="6" type="primary">FAM161A</name>
</gene>
<evidence type="ECO:0000256" key="3">
    <source>
        <dbReference type="SAM" id="Coils"/>
    </source>
</evidence>
<evidence type="ECO:0000256" key="1">
    <source>
        <dbReference type="ARBA" id="ARBA00006663"/>
    </source>
</evidence>
<feature type="compositionally biased region" description="Basic and acidic residues" evidence="4">
    <location>
        <begin position="128"/>
        <end position="138"/>
    </location>
</feature>
<keyword evidence="5" id="KW-1185">Reference proteome</keyword>
<dbReference type="CTD" id="84140"/>
<evidence type="ECO:0000256" key="2">
    <source>
        <dbReference type="ARBA" id="ARBA00023054"/>
    </source>
</evidence>
<feature type="region of interest" description="Disordered" evidence="4">
    <location>
        <begin position="110"/>
        <end position="167"/>
    </location>
</feature>
<feature type="region of interest" description="Disordered" evidence="4">
    <location>
        <begin position="1"/>
        <end position="63"/>
    </location>
</feature>
<sequence length="689" mass="77617">MKSSAAVSGDSGSGSSPRRWSPRTGPGSREPAWDISEDNDSDDSNNPWIQQQSTRRDRATSVEDTFITRKLLDSLLTEAVSEHSSETFAFKLQELQTLQGRQLARLEALSREQGRRGFNGQATATPRHTGDEGHRQGHDGWGQEAKKEGESICSRDPQSPRARCSVAHESEDGLNEFMLGLAFGVNISGTSSHRFQPELPRESSSLHDDARWSSHSLEGGSSSDEHGEDLNVKRRAEGRDGVPSLLHHMWEGFSVDDYAPCEKPERVRTTSESSTSVSTKSAAKVSCNKHRKLHLQICCLIEWKITFDILHKYSKQRFYERFEIICQKPMEWTPKITIPEPFGMTVREEERRRHGVKSRSARRLEKLVQEQKKQEAELEALRKKQFRATPVPAHTFKPLFTAMHQDNRQPNKKSNTASRDDRSTTKMQQAEVTGKGGDTGEQRGFKAKPVPRSVYDPAVAERIREEELYRRIRMRVRADETLRESALPGGMARRAASTKRARHACYTKSKQRDQSKPSIPTAASSIQIHRETPKDLLQKNNFSEVTIGHNGNTRTETLVGAHMPGVHIVFEEESQDDSDSGRRSSASSSSSVADDPTQHGGPAQRWPLTPSQGGGGVRVGSRSRGVAKHRDKRNSLSLSDEWDSDYTEDHKRVTRTEGRKQRGQLGFHPSQNERSISWEDGYLRKDIRQ</sequence>
<accession>A0AAJ7WNI8</accession>
<dbReference type="GO" id="GO:0005929">
    <property type="term" value="C:cilium"/>
    <property type="evidence" value="ECO:0007669"/>
    <property type="project" value="TreeGrafter"/>
</dbReference>
<keyword evidence="2 3" id="KW-0175">Coiled coil</keyword>
<dbReference type="GO" id="GO:0044782">
    <property type="term" value="P:cilium organization"/>
    <property type="evidence" value="ECO:0007669"/>
    <property type="project" value="TreeGrafter"/>
</dbReference>
<feature type="compositionally biased region" description="Low complexity" evidence="4">
    <location>
        <begin position="1"/>
        <end position="29"/>
    </location>
</feature>
<feature type="region of interest" description="Disordered" evidence="4">
    <location>
        <begin position="487"/>
        <end position="540"/>
    </location>
</feature>
<feature type="compositionally biased region" description="Basic and acidic residues" evidence="4">
    <location>
        <begin position="195"/>
        <end position="212"/>
    </location>
</feature>
<dbReference type="Proteomes" id="UP001318040">
    <property type="component" value="Chromosome 6"/>
</dbReference>
<dbReference type="InterPro" id="IPR051655">
    <property type="entry name" value="FAM161"/>
</dbReference>
<feature type="compositionally biased region" description="Basic and acidic residues" evidence="4">
    <location>
        <begin position="223"/>
        <end position="233"/>
    </location>
</feature>
<dbReference type="GO" id="GO:0005856">
    <property type="term" value="C:cytoskeleton"/>
    <property type="evidence" value="ECO:0007669"/>
    <property type="project" value="UniProtKB-ARBA"/>
</dbReference>
<feature type="compositionally biased region" description="Basic residues" evidence="4">
    <location>
        <begin position="496"/>
        <end position="505"/>
    </location>
</feature>